<evidence type="ECO:0000259" key="3">
    <source>
        <dbReference type="Pfam" id="PF06056"/>
    </source>
</evidence>
<dbReference type="Pfam" id="PF03237">
    <property type="entry name" value="Terminase_6N"/>
    <property type="match status" value="1"/>
</dbReference>
<evidence type="ECO:0000259" key="4">
    <source>
        <dbReference type="Pfam" id="PF17289"/>
    </source>
</evidence>
<dbReference type="Pfam" id="PF06056">
    <property type="entry name" value="Terminase_5"/>
    <property type="match status" value="1"/>
</dbReference>
<dbReference type="Gene3D" id="3.30.420.240">
    <property type="match status" value="1"/>
</dbReference>
<dbReference type="STRING" id="1760988.SAMN02949497_3526"/>
<keyword evidence="6" id="KW-1185">Reference proteome</keyword>
<dbReference type="EMBL" id="FXAM01000001">
    <property type="protein sequence ID" value="SMF96141.1"/>
    <property type="molecule type" value="Genomic_DNA"/>
</dbReference>
<proteinExistence type="predicted"/>
<evidence type="ECO:0000313" key="5">
    <source>
        <dbReference type="EMBL" id="SMF96141.1"/>
    </source>
</evidence>
<name>A0A1Y6D0M0_9GAMM</name>
<dbReference type="InterPro" id="IPR035421">
    <property type="entry name" value="Terminase_6C"/>
</dbReference>
<sequence>MALKRKYSEQDRFDAKMLFRRGFTLPEIQAETRIPERTLFRWREEGKWDGEIPATTVEEQIARRVCFLLDKPDKGDGDRAELGMLIGQLGDLSVKLAQARKLDRQGTPQEGDGDKHQRNSKGKKMKNDISAITPEMLDRARDLIFRGVKPGGDDREPSIFEIVSGGREPKQAPGGVWEYLATWYANKHQRNRFILKSRQIGATYYFAWEALEDAIRTGDNQIFLSASRDQADVFRAYIVMFAKLCLGLELTGSPILLNKGDKPWAELRFVSTNASTAQSYHGHLYLDEVFWIRDFKKMWKVASGMAAHKKWRRTLFSTPSAMSHEAYAKWSGEDFNRGRAPRYQQVFDISWEALNKGVLGPDKIWRHIVTVEDAERQGCDLFDIEELRTEYSRDDFDNLFMCKFIDDAQSAFPLDLLLRCTVDPASWKHYRADKPRPLGNHPLSLGYDPASTGDSASLAYCEVPLRPIDKWRVLKRDRWVKQSLDFQANRIKDATLRFNVVFLGIDATGMGWGVSELVKAFYPMMTPFAYSPQVKTELVMKGVMTMESGRLEFDAGDRELLQAFLSIRKTMTGGGGQSTYQAPRKDGQHADAAWSVLHALQFEKLDASGANEATVSRLN</sequence>
<dbReference type="AlphaFoldDB" id="A0A1Y6D0M0"/>
<organism evidence="5 6">
    <name type="scientific">Methylomagnum ishizawai</name>
    <dbReference type="NCBI Taxonomy" id="1760988"/>
    <lineage>
        <taxon>Bacteria</taxon>
        <taxon>Pseudomonadati</taxon>
        <taxon>Pseudomonadota</taxon>
        <taxon>Gammaproteobacteria</taxon>
        <taxon>Methylococcales</taxon>
        <taxon>Methylococcaceae</taxon>
        <taxon>Methylomagnum</taxon>
    </lineage>
</organism>
<dbReference type="RefSeq" id="WP_085214961.1">
    <property type="nucleotide sequence ID" value="NZ_FXAM01000001.1"/>
</dbReference>
<protein>
    <submittedName>
        <fullName evidence="5">ATPase subunit of terminase (GpP-like)</fullName>
    </submittedName>
</protein>
<feature type="domain" description="Terminase ATPase subunit N-terminal" evidence="3">
    <location>
        <begin position="12"/>
        <end position="66"/>
    </location>
</feature>
<evidence type="ECO:0000313" key="6">
    <source>
        <dbReference type="Proteomes" id="UP000192923"/>
    </source>
</evidence>
<feature type="region of interest" description="Disordered" evidence="2">
    <location>
        <begin position="101"/>
        <end position="126"/>
    </location>
</feature>
<keyword evidence="1" id="KW-1188">Viral release from host cell</keyword>
<dbReference type="Pfam" id="PF17289">
    <property type="entry name" value="Terminase_6C"/>
    <property type="match status" value="1"/>
</dbReference>
<evidence type="ECO:0000256" key="1">
    <source>
        <dbReference type="ARBA" id="ARBA00022612"/>
    </source>
</evidence>
<evidence type="ECO:0000256" key="2">
    <source>
        <dbReference type="SAM" id="MobiDB-lite"/>
    </source>
</evidence>
<dbReference type="Gene3D" id="3.40.50.300">
    <property type="entry name" value="P-loop containing nucleotide triphosphate hydrolases"/>
    <property type="match status" value="1"/>
</dbReference>
<accession>A0A1Y6D0M0</accession>
<dbReference type="Proteomes" id="UP000192923">
    <property type="component" value="Unassembled WGS sequence"/>
</dbReference>
<dbReference type="InterPro" id="IPR027417">
    <property type="entry name" value="P-loop_NTPase"/>
</dbReference>
<dbReference type="OrthoDB" id="8553810at2"/>
<gene>
    <name evidence="5" type="ORF">SAMN02949497_3526</name>
</gene>
<dbReference type="InterPro" id="IPR010332">
    <property type="entry name" value="ATPase_terminase-su_N"/>
</dbReference>
<feature type="domain" description="Terminase large subunit gp17-like C-terminal" evidence="4">
    <location>
        <begin position="446"/>
        <end position="601"/>
    </location>
</feature>
<reference evidence="5 6" key="1">
    <citation type="submission" date="2016-12" db="EMBL/GenBank/DDBJ databases">
        <authorList>
            <person name="Song W.-J."/>
            <person name="Kurnit D.M."/>
        </authorList>
    </citation>
    <scope>NUCLEOTIDE SEQUENCE [LARGE SCALE GENOMIC DNA]</scope>
    <source>
        <strain evidence="5 6">175</strain>
    </source>
</reference>